<name>A0A8K1ZWU1_9CYAN</name>
<protein>
    <submittedName>
        <fullName evidence="2">Uncharacterized protein</fullName>
    </submittedName>
</protein>
<dbReference type="EMBL" id="WVIC01000004">
    <property type="protein sequence ID" value="NCJ05566.1"/>
    <property type="molecule type" value="Genomic_DNA"/>
</dbReference>
<organism evidence="2 3">
    <name type="scientific">Petrachloros mirabilis ULC683</name>
    <dbReference type="NCBI Taxonomy" id="2781853"/>
    <lineage>
        <taxon>Bacteria</taxon>
        <taxon>Bacillati</taxon>
        <taxon>Cyanobacteriota</taxon>
        <taxon>Cyanophyceae</taxon>
        <taxon>Synechococcales</taxon>
        <taxon>Petrachlorosaceae</taxon>
        <taxon>Petrachloros</taxon>
        <taxon>Petrachloros mirabilis</taxon>
    </lineage>
</organism>
<sequence length="54" mass="6200">MVKHRKVSRLRGLPATGEQIYPWNLVNLLSYPPSDRQKPEAEAHTVEEAERETA</sequence>
<dbReference type="AlphaFoldDB" id="A0A8K1ZWU1"/>
<dbReference type="Proteomes" id="UP000607397">
    <property type="component" value="Unassembled WGS sequence"/>
</dbReference>
<evidence type="ECO:0000313" key="3">
    <source>
        <dbReference type="Proteomes" id="UP000607397"/>
    </source>
</evidence>
<reference evidence="2" key="1">
    <citation type="submission" date="2019-12" db="EMBL/GenBank/DDBJ databases">
        <title>High-Quality draft genome sequences of three cyanobacteria isolated from the limestone walls of the Old Cathedral of Coimbra.</title>
        <authorList>
            <person name="Tiago I."/>
            <person name="Soares F."/>
            <person name="Portugal A."/>
        </authorList>
    </citation>
    <scope>NUCLEOTIDE SEQUENCE [LARGE SCALE GENOMIC DNA]</scope>
    <source>
        <strain evidence="2">C</strain>
    </source>
</reference>
<feature type="compositionally biased region" description="Basic and acidic residues" evidence="1">
    <location>
        <begin position="35"/>
        <end position="54"/>
    </location>
</feature>
<accession>A0A8K1ZWU1</accession>
<proteinExistence type="predicted"/>
<evidence type="ECO:0000256" key="1">
    <source>
        <dbReference type="SAM" id="MobiDB-lite"/>
    </source>
</evidence>
<evidence type="ECO:0000313" key="2">
    <source>
        <dbReference type="EMBL" id="NCJ05566.1"/>
    </source>
</evidence>
<comment type="caution">
    <text evidence="2">The sequence shown here is derived from an EMBL/GenBank/DDBJ whole genome shotgun (WGS) entry which is preliminary data.</text>
</comment>
<keyword evidence="3" id="KW-1185">Reference proteome</keyword>
<feature type="region of interest" description="Disordered" evidence="1">
    <location>
        <begin position="32"/>
        <end position="54"/>
    </location>
</feature>
<gene>
    <name evidence="2" type="ORF">GS597_03385</name>
</gene>